<dbReference type="SUPFAM" id="SSF47413">
    <property type="entry name" value="lambda repressor-like DNA-binding domains"/>
    <property type="match status" value="1"/>
</dbReference>
<reference evidence="6" key="1">
    <citation type="journal article" date="2019" name="Int. J. Syst. Evol. Microbiol.">
        <title>The Global Catalogue of Microorganisms (GCM) 10K type strain sequencing project: providing services to taxonomists for standard genome sequencing and annotation.</title>
        <authorList>
            <consortium name="The Broad Institute Genomics Platform"/>
            <consortium name="The Broad Institute Genome Sequencing Center for Infectious Disease"/>
            <person name="Wu L."/>
            <person name="Ma J."/>
        </authorList>
    </citation>
    <scope>NUCLEOTIDE SEQUENCE [LARGE SCALE GENOMIC DNA]</scope>
    <source>
        <strain evidence="6">CGMCC 1.12859</strain>
    </source>
</reference>
<keyword evidence="2 5" id="KW-0238">DNA-binding</keyword>
<evidence type="ECO:0000256" key="3">
    <source>
        <dbReference type="ARBA" id="ARBA00023163"/>
    </source>
</evidence>
<accession>A0ABW2FSN1</accession>
<dbReference type="RefSeq" id="WP_380230411.1">
    <property type="nucleotide sequence ID" value="NZ_JBHSVH010000002.1"/>
</dbReference>
<evidence type="ECO:0000313" key="6">
    <source>
        <dbReference type="Proteomes" id="UP001596435"/>
    </source>
</evidence>
<keyword evidence="6" id="KW-1185">Reference proteome</keyword>
<evidence type="ECO:0000259" key="4">
    <source>
        <dbReference type="PROSITE" id="PS50932"/>
    </source>
</evidence>
<organism evidence="5 6">
    <name type="scientific">Kitasatospora paranensis</name>
    <dbReference type="NCBI Taxonomy" id="258053"/>
    <lineage>
        <taxon>Bacteria</taxon>
        <taxon>Bacillati</taxon>
        <taxon>Actinomycetota</taxon>
        <taxon>Actinomycetes</taxon>
        <taxon>Kitasatosporales</taxon>
        <taxon>Streptomycetaceae</taxon>
        <taxon>Kitasatospora</taxon>
    </lineage>
</organism>
<keyword evidence="3" id="KW-0804">Transcription</keyword>
<dbReference type="SMART" id="SM00354">
    <property type="entry name" value="HTH_LACI"/>
    <property type="match status" value="1"/>
</dbReference>
<dbReference type="Pfam" id="PF00356">
    <property type="entry name" value="LacI"/>
    <property type="match status" value="1"/>
</dbReference>
<dbReference type="CDD" id="cd01392">
    <property type="entry name" value="HTH_LacI"/>
    <property type="match status" value="1"/>
</dbReference>
<dbReference type="PANTHER" id="PTHR30146:SF155">
    <property type="entry name" value="ALANINE RACEMASE"/>
    <property type="match status" value="1"/>
</dbReference>
<dbReference type="PROSITE" id="PS50932">
    <property type="entry name" value="HTH_LACI_2"/>
    <property type="match status" value="1"/>
</dbReference>
<dbReference type="Gene3D" id="3.40.50.2300">
    <property type="match status" value="2"/>
</dbReference>
<dbReference type="Pfam" id="PF13377">
    <property type="entry name" value="Peripla_BP_3"/>
    <property type="match status" value="1"/>
</dbReference>
<dbReference type="InterPro" id="IPR046335">
    <property type="entry name" value="LacI/GalR-like_sensor"/>
</dbReference>
<comment type="caution">
    <text evidence="5">The sequence shown here is derived from an EMBL/GenBank/DDBJ whole genome shotgun (WGS) entry which is preliminary data.</text>
</comment>
<dbReference type="GO" id="GO:0003677">
    <property type="term" value="F:DNA binding"/>
    <property type="evidence" value="ECO:0007669"/>
    <property type="project" value="UniProtKB-KW"/>
</dbReference>
<dbReference type="Gene3D" id="1.10.260.40">
    <property type="entry name" value="lambda repressor-like DNA-binding domains"/>
    <property type="match status" value="1"/>
</dbReference>
<dbReference type="PANTHER" id="PTHR30146">
    <property type="entry name" value="LACI-RELATED TRANSCRIPTIONAL REPRESSOR"/>
    <property type="match status" value="1"/>
</dbReference>
<dbReference type="CDD" id="cd06267">
    <property type="entry name" value="PBP1_LacI_sugar_binding-like"/>
    <property type="match status" value="1"/>
</dbReference>
<dbReference type="InterPro" id="IPR028082">
    <property type="entry name" value="Peripla_BP_I"/>
</dbReference>
<dbReference type="InterPro" id="IPR010982">
    <property type="entry name" value="Lambda_DNA-bd_dom_sf"/>
</dbReference>
<evidence type="ECO:0000256" key="1">
    <source>
        <dbReference type="ARBA" id="ARBA00023015"/>
    </source>
</evidence>
<dbReference type="SUPFAM" id="SSF53822">
    <property type="entry name" value="Periplasmic binding protein-like I"/>
    <property type="match status" value="1"/>
</dbReference>
<proteinExistence type="predicted"/>
<dbReference type="InterPro" id="IPR000843">
    <property type="entry name" value="HTH_LacI"/>
</dbReference>
<protein>
    <submittedName>
        <fullName evidence="5">LacI family DNA-binding transcriptional regulator</fullName>
    </submittedName>
</protein>
<gene>
    <name evidence="5" type="ORF">ACFQMG_03510</name>
</gene>
<feature type="domain" description="HTH lacI-type" evidence="4">
    <location>
        <begin position="5"/>
        <end position="59"/>
    </location>
</feature>
<dbReference type="Proteomes" id="UP001596435">
    <property type="component" value="Unassembled WGS sequence"/>
</dbReference>
<sequence length="343" mass="35897">MGQRVTIRDVAARAGVSAGAVSLAFNDRPGVSARTRERIIEAARELGWSPSLAARSLARGARIHTVGLVVSRGTVGIGLDSVHMALIGGIESVLTERACALLLHIAPDTDAEIALYRQWWQSGRVNGSVLVGTSADDPRIAAVHHLGMPAVAVSPPHLSGPFPAVTTDDAAALTEAVRYLAALGHRRIAHVRGPQNLARTILRAQAFDSATAELALHDAPGLHTDLSAHDGARATRTLLASGQRPTAILYDNDITAVAGLSVAQEMGLQVPRDLSIVAWDDSDLCTITRPTLSALSHDPFAVGAEVADCLLELLDRGRAASRLCGAPVLRPRGSTAPPPPPRG</sequence>
<evidence type="ECO:0000256" key="2">
    <source>
        <dbReference type="ARBA" id="ARBA00023125"/>
    </source>
</evidence>
<dbReference type="EMBL" id="JBHTAJ010000005">
    <property type="protein sequence ID" value="MFC7178630.1"/>
    <property type="molecule type" value="Genomic_DNA"/>
</dbReference>
<name>A0ABW2FSN1_9ACTN</name>
<keyword evidence="1" id="KW-0805">Transcription regulation</keyword>
<evidence type="ECO:0000313" key="5">
    <source>
        <dbReference type="EMBL" id="MFC7178630.1"/>
    </source>
</evidence>